<dbReference type="FunFam" id="3.40.50.300:FF:000604">
    <property type="entry name" value="ABC transporter B family member 28"/>
    <property type="match status" value="1"/>
</dbReference>
<dbReference type="InterPro" id="IPR027417">
    <property type="entry name" value="P-loop_NTPase"/>
</dbReference>
<evidence type="ECO:0000259" key="10">
    <source>
        <dbReference type="PROSITE" id="PS50893"/>
    </source>
</evidence>
<dbReference type="InterPro" id="IPR039421">
    <property type="entry name" value="Type_1_exporter"/>
</dbReference>
<dbReference type="CDD" id="cd18577">
    <property type="entry name" value="ABC_6TM_Pgp_ABCB1_D1_like"/>
    <property type="match status" value="1"/>
</dbReference>
<dbReference type="EMBL" id="KN714666">
    <property type="protein sequence ID" value="KUI52580.1"/>
    <property type="molecule type" value="Genomic_DNA"/>
</dbReference>
<evidence type="ECO:0000256" key="9">
    <source>
        <dbReference type="SAM" id="Phobius"/>
    </source>
</evidence>
<dbReference type="AlphaFoldDB" id="A0A194ULP0"/>
<dbReference type="PROSITE" id="PS50929">
    <property type="entry name" value="ABC_TM1F"/>
    <property type="match status" value="2"/>
</dbReference>
<dbReference type="SUPFAM" id="SSF52540">
    <property type="entry name" value="P-loop containing nucleoside triphosphate hydrolases"/>
    <property type="match status" value="2"/>
</dbReference>
<feature type="transmembrane region" description="Helical" evidence="9">
    <location>
        <begin position="745"/>
        <end position="769"/>
    </location>
</feature>
<name>A0A194ULP0_CYTMA</name>
<dbReference type="Gene3D" id="1.20.1560.10">
    <property type="entry name" value="ABC transporter type 1, transmembrane domain"/>
    <property type="match status" value="2"/>
</dbReference>
<dbReference type="GO" id="GO:0015421">
    <property type="term" value="F:ABC-type oligopeptide transporter activity"/>
    <property type="evidence" value="ECO:0007669"/>
    <property type="project" value="TreeGrafter"/>
</dbReference>
<dbReference type="PANTHER" id="PTHR43394:SF18">
    <property type="entry name" value="ABC TRANSPORTER B FAMILY MEMBER 11-LIKE"/>
    <property type="match status" value="1"/>
</dbReference>
<dbReference type="Pfam" id="PF00664">
    <property type="entry name" value="ABC_membrane"/>
    <property type="match status" value="2"/>
</dbReference>
<feature type="transmembrane region" description="Helical" evidence="9">
    <location>
        <begin position="675"/>
        <end position="700"/>
    </location>
</feature>
<feature type="transmembrane region" description="Helical" evidence="9">
    <location>
        <begin position="215"/>
        <end position="236"/>
    </location>
</feature>
<evidence type="ECO:0000256" key="5">
    <source>
        <dbReference type="ARBA" id="ARBA00022741"/>
    </source>
</evidence>
<feature type="transmembrane region" description="Helical" evidence="9">
    <location>
        <begin position="38"/>
        <end position="60"/>
    </location>
</feature>
<dbReference type="Gene3D" id="3.40.50.300">
    <property type="entry name" value="P-loop containing nucleotide triphosphate hydrolases"/>
    <property type="match status" value="2"/>
</dbReference>
<keyword evidence="7 9" id="KW-1133">Transmembrane helix</keyword>
<evidence type="ECO:0000256" key="8">
    <source>
        <dbReference type="ARBA" id="ARBA00023136"/>
    </source>
</evidence>
<dbReference type="GO" id="GO:0005524">
    <property type="term" value="F:ATP binding"/>
    <property type="evidence" value="ECO:0007669"/>
    <property type="project" value="UniProtKB-KW"/>
</dbReference>
<feature type="transmembrane region" description="Helical" evidence="9">
    <location>
        <begin position="891"/>
        <end position="915"/>
    </location>
</feature>
<dbReference type="OrthoDB" id="416786at2759"/>
<accession>A0A194ULP0</accession>
<dbReference type="InterPro" id="IPR036640">
    <property type="entry name" value="ABC1_TM_sf"/>
</dbReference>
<keyword evidence="13" id="KW-1185">Reference proteome</keyword>
<dbReference type="Pfam" id="PF00005">
    <property type="entry name" value="ABC_tran"/>
    <property type="match status" value="2"/>
</dbReference>
<dbReference type="STRING" id="694573.A0A194ULP0"/>
<evidence type="ECO:0000256" key="7">
    <source>
        <dbReference type="ARBA" id="ARBA00022989"/>
    </source>
</evidence>
<gene>
    <name evidence="12" type="ORF">VP1G_00277</name>
</gene>
<evidence type="ECO:0000256" key="2">
    <source>
        <dbReference type="ARBA" id="ARBA00007577"/>
    </source>
</evidence>
<dbReference type="InterPro" id="IPR017871">
    <property type="entry name" value="ABC_transporter-like_CS"/>
</dbReference>
<dbReference type="InterPro" id="IPR003593">
    <property type="entry name" value="AAA+_ATPase"/>
</dbReference>
<feature type="transmembrane region" description="Helical" evidence="9">
    <location>
        <begin position="855"/>
        <end position="879"/>
    </location>
</feature>
<keyword evidence="3" id="KW-0813">Transport</keyword>
<evidence type="ECO:0000256" key="3">
    <source>
        <dbReference type="ARBA" id="ARBA00022448"/>
    </source>
</evidence>
<dbReference type="Proteomes" id="UP000078576">
    <property type="component" value="Unassembled WGS sequence"/>
</dbReference>
<dbReference type="PANTHER" id="PTHR43394">
    <property type="entry name" value="ATP-DEPENDENT PERMEASE MDL1, MITOCHONDRIAL"/>
    <property type="match status" value="1"/>
</dbReference>
<evidence type="ECO:0000313" key="13">
    <source>
        <dbReference type="Proteomes" id="UP000078576"/>
    </source>
</evidence>
<dbReference type="CDD" id="cd03249">
    <property type="entry name" value="ABC_MTABC3_MDL1_MDL2"/>
    <property type="match status" value="1"/>
</dbReference>
<feature type="transmembrane region" description="Helical" evidence="9">
    <location>
        <begin position="136"/>
        <end position="158"/>
    </location>
</feature>
<protein>
    <submittedName>
        <fullName evidence="12">Leptomycin B resistance protein pmd1</fullName>
    </submittedName>
</protein>
<organism evidence="12 13">
    <name type="scientific">Cytospora mali</name>
    <name type="common">Apple Valsa canker fungus</name>
    <name type="synonym">Valsa mali</name>
    <dbReference type="NCBI Taxonomy" id="578113"/>
    <lineage>
        <taxon>Eukaryota</taxon>
        <taxon>Fungi</taxon>
        <taxon>Dikarya</taxon>
        <taxon>Ascomycota</taxon>
        <taxon>Pezizomycotina</taxon>
        <taxon>Sordariomycetes</taxon>
        <taxon>Sordariomycetidae</taxon>
        <taxon>Diaporthales</taxon>
        <taxon>Cytosporaceae</taxon>
        <taxon>Cytospora</taxon>
    </lineage>
</organism>
<comment type="similarity">
    <text evidence="2">Belongs to the ABC transporter superfamily. ABCB family. Multidrug resistance exporter (TC 3.A.1.201) subfamily.</text>
</comment>
<evidence type="ECO:0000256" key="6">
    <source>
        <dbReference type="ARBA" id="ARBA00022840"/>
    </source>
</evidence>
<dbReference type="InterPro" id="IPR011527">
    <property type="entry name" value="ABC1_TM_dom"/>
</dbReference>
<dbReference type="InterPro" id="IPR003439">
    <property type="entry name" value="ABC_transporter-like_ATP-bd"/>
</dbReference>
<dbReference type="GO" id="GO:0090374">
    <property type="term" value="P:oligopeptide export from mitochondrion"/>
    <property type="evidence" value="ECO:0007669"/>
    <property type="project" value="TreeGrafter"/>
</dbReference>
<dbReference type="FunFam" id="3.40.50.300:FF:000913">
    <property type="entry name" value="ABC multidrug transporter SitT"/>
    <property type="match status" value="1"/>
</dbReference>
<sequence length="1211" mass="131743">MSMIKVIYGQLVGAFQDFTNGVTDGSQLSSRVAQFSLYFVYLAIGMFVFIYVATVTFFVCAERITKRLRLAYLKAVLRQNIAFFDVLGIGQVTSSLTSDVYVVHEAISGKVSLTLTAAATCVTAFIITYFEYWKLALVLMSTVAAMTATNSVGTRLAVRYNKRALDATSRSNAIAEEALRSYKHVSAFAIHQELEDKYSTHLKYARLQSLKARSAVALMIATFMGVMYLSSGLSFWQGSRFLVLGEMSSSSIITCSMAIIISSLTIGKVAPNAQAFVTGIASAGRLLDSIRRVSPLDPFETSGSKPDNVIGDIEFKALKLVYPSRPEKLVLDGLEFSVPAGKMTARFYEPISGCITLDNVNIRDLNLQWLRQQVSLVGQEPVLFKASIFENISHGLIDKCRSNVPKDVDQVRQRVVEAAKMANAHDFIVALPQGYDTDVGQMGTQLSGGQRQRIAIARAIISNPRILLLDEATAALDTKSERLVMEALQKASQGRTTIFITHRLSSIRHADQIIVMSDGRVIESGTHETLAHSGGVYAAALDKQRLLGSTKESDTDDSDGKSSQISITKKSTSLLKDEGSILEKHPDVPRGEDSDIVIKNLRKGETAANCSVWSLIKLASSLNRPELPLVLIALTCCLLSGAVNPVQSLFFAHSIDSLSLPSSQYSTLRSEVDFWSLMYLMLGLVAFTTWSLQGLCLAYCSEALTLRARMRALRSILRQDVAFFDRPGHTTGALMNVLSTSAAQLAGLGGAVLSTILTAFATLAGGMILSLIIGWKLALVCTSTIPIVLTSGWLRLRVLSSMEAKTREVYADSAAYAADALVSIRTVAALCLEEHVLDTYEEIVSRTAANNMRSILYASALYAASQSVVFLVAALGFWYGGTLIADHSYSMLQYFVCFAALVSGSQSVGAVFSFAPDISKAIHAGQDFKRLLDGQPDIDIWSEEGDILKDCKGLIELHGVSFCYENRPDSLALRDVSLKVQPQQTVALVGHSGCGKSTIISLLERFIDPDQGKVTVDGVDLRTLNVKSYRSLISLVGQEPVLYQGTIRQNLVLGVGREVITEQEIELACKDANILAFIQGLPDGFATEVGSNGVMLSGGQKQRLAIARALLRNSPILLLDEATSALDGESEAAVQKALDTASRNRTTITVAHRLRTVRNADLICVMDRGRLIEQGNHDQLMKLRGQYAEMVELQSLEETGPGLETVDEYVD</sequence>
<feature type="transmembrane region" description="Helical" evidence="9">
    <location>
        <begin position="775"/>
        <end position="796"/>
    </location>
</feature>
<feature type="domain" description="ABC transporter" evidence="10">
    <location>
        <begin position="955"/>
        <end position="1193"/>
    </location>
</feature>
<keyword evidence="6" id="KW-0067">ATP-binding</keyword>
<feature type="domain" description="ABC transporter" evidence="10">
    <location>
        <begin position="313"/>
        <end position="543"/>
    </location>
</feature>
<feature type="domain" description="ABC transmembrane type-1" evidence="11">
    <location>
        <begin position="1"/>
        <end position="278"/>
    </location>
</feature>
<dbReference type="CDD" id="cd18578">
    <property type="entry name" value="ABC_6TM_Pgp_ABCB1_D2_like"/>
    <property type="match status" value="1"/>
</dbReference>
<comment type="subcellular location">
    <subcellularLocation>
        <location evidence="1">Membrane</location>
        <topology evidence="1">Multi-pass membrane protein</topology>
    </subcellularLocation>
</comment>
<feature type="domain" description="ABC transmembrane type-1" evidence="11">
    <location>
        <begin position="631"/>
        <end position="920"/>
    </location>
</feature>
<evidence type="ECO:0000313" key="12">
    <source>
        <dbReference type="EMBL" id="KUI52580.1"/>
    </source>
</evidence>
<keyword evidence="8 9" id="KW-0472">Membrane</keyword>
<feature type="transmembrane region" description="Helical" evidence="9">
    <location>
        <begin position="111"/>
        <end position="130"/>
    </location>
</feature>
<dbReference type="SUPFAM" id="SSF90123">
    <property type="entry name" value="ABC transporter transmembrane region"/>
    <property type="match status" value="2"/>
</dbReference>
<dbReference type="PROSITE" id="PS50893">
    <property type="entry name" value="ABC_TRANSPORTER_2"/>
    <property type="match status" value="2"/>
</dbReference>
<keyword evidence="4 9" id="KW-0812">Transmembrane</keyword>
<dbReference type="GO" id="GO:0005743">
    <property type="term" value="C:mitochondrial inner membrane"/>
    <property type="evidence" value="ECO:0007669"/>
    <property type="project" value="TreeGrafter"/>
</dbReference>
<evidence type="ECO:0000256" key="4">
    <source>
        <dbReference type="ARBA" id="ARBA00022692"/>
    </source>
</evidence>
<reference evidence="13" key="1">
    <citation type="submission" date="2014-12" db="EMBL/GenBank/DDBJ databases">
        <title>Genome Sequence of Valsa Canker Pathogens Uncovers a Specific Adaption of Colonization on Woody Bark.</title>
        <authorList>
            <person name="Yin Z."/>
            <person name="Liu H."/>
            <person name="Gao X."/>
            <person name="Li Z."/>
            <person name="Song N."/>
            <person name="Ke X."/>
            <person name="Dai Q."/>
            <person name="Wu Y."/>
            <person name="Sun Y."/>
            <person name="Xu J.-R."/>
            <person name="Kang Z.K."/>
            <person name="Wang L."/>
            <person name="Huang L."/>
        </authorList>
    </citation>
    <scope>NUCLEOTIDE SEQUENCE [LARGE SCALE GENOMIC DNA]</scope>
    <source>
        <strain evidence="13">SXYL134</strain>
    </source>
</reference>
<evidence type="ECO:0000256" key="1">
    <source>
        <dbReference type="ARBA" id="ARBA00004141"/>
    </source>
</evidence>
<dbReference type="GO" id="GO:0016887">
    <property type="term" value="F:ATP hydrolysis activity"/>
    <property type="evidence" value="ECO:0007669"/>
    <property type="project" value="InterPro"/>
</dbReference>
<dbReference type="PROSITE" id="PS00211">
    <property type="entry name" value="ABC_TRANSPORTER_1"/>
    <property type="match status" value="2"/>
</dbReference>
<keyword evidence="5" id="KW-0547">Nucleotide-binding</keyword>
<proteinExistence type="inferred from homology"/>
<evidence type="ECO:0000259" key="11">
    <source>
        <dbReference type="PROSITE" id="PS50929"/>
    </source>
</evidence>
<dbReference type="SMART" id="SM00382">
    <property type="entry name" value="AAA"/>
    <property type="match status" value="2"/>
</dbReference>